<evidence type="ECO:0000256" key="7">
    <source>
        <dbReference type="ARBA" id="ARBA00023242"/>
    </source>
</evidence>
<feature type="compositionally biased region" description="Polar residues" evidence="11">
    <location>
        <begin position="141"/>
        <end position="154"/>
    </location>
</feature>
<name>A0A8J4WZF6_CLAMG</name>
<evidence type="ECO:0000256" key="2">
    <source>
        <dbReference type="ARBA" id="ARBA00004584"/>
    </source>
</evidence>
<evidence type="ECO:0000256" key="4">
    <source>
        <dbReference type="ARBA" id="ARBA00016402"/>
    </source>
</evidence>
<keyword evidence="8" id="KW-0137">Centromere</keyword>
<dbReference type="AlphaFoldDB" id="A0A8J4WZF6"/>
<keyword evidence="13" id="KW-1185">Reference proteome</keyword>
<feature type="non-terminal residue" evidence="12">
    <location>
        <position position="1"/>
    </location>
</feature>
<dbReference type="EMBL" id="QNUK01000179">
    <property type="protein sequence ID" value="KAF5899069.1"/>
    <property type="molecule type" value="Genomic_DNA"/>
</dbReference>
<evidence type="ECO:0000256" key="11">
    <source>
        <dbReference type="SAM" id="MobiDB-lite"/>
    </source>
</evidence>
<proteinExistence type="inferred from homology"/>
<evidence type="ECO:0000256" key="10">
    <source>
        <dbReference type="SAM" id="Coils"/>
    </source>
</evidence>
<reference evidence="12" key="1">
    <citation type="submission" date="2020-07" db="EMBL/GenBank/DDBJ databases">
        <title>Clarias magur genome sequencing, assembly and annotation.</title>
        <authorList>
            <person name="Kushwaha B."/>
            <person name="Kumar R."/>
            <person name="Das P."/>
            <person name="Joshi C.G."/>
            <person name="Kumar D."/>
            <person name="Nagpure N.S."/>
            <person name="Pandey M."/>
            <person name="Agarwal S."/>
            <person name="Srivastava S."/>
            <person name="Singh M."/>
            <person name="Sahoo L."/>
            <person name="Jayasankar P."/>
            <person name="Meher P.K."/>
            <person name="Koringa P.G."/>
            <person name="Iquebal M.A."/>
            <person name="Das S.P."/>
            <person name="Bit A."/>
            <person name="Patnaik S."/>
            <person name="Patel N."/>
            <person name="Shah T.M."/>
            <person name="Hinsu A."/>
            <person name="Jena J.K."/>
        </authorList>
    </citation>
    <scope>NUCLEOTIDE SEQUENCE</scope>
    <source>
        <strain evidence="12">CIFAMagur01</strain>
        <tissue evidence="12">Testis</tissue>
    </source>
</reference>
<comment type="similarity">
    <text evidence="3">Belongs to the CENP-U/AME1 family.</text>
</comment>
<dbReference type="PANTHER" id="PTHR32222:SF1">
    <property type="entry name" value="CENTROMERE PROTEIN U"/>
    <property type="match status" value="1"/>
</dbReference>
<comment type="caution">
    <text evidence="12">The sequence shown here is derived from an EMBL/GenBank/DDBJ whole genome shotgun (WGS) entry which is preliminary data.</text>
</comment>
<feature type="compositionally biased region" description="Basic and acidic residues" evidence="11">
    <location>
        <begin position="45"/>
        <end position="70"/>
    </location>
</feature>
<evidence type="ECO:0000313" key="12">
    <source>
        <dbReference type="EMBL" id="KAF5899069.1"/>
    </source>
</evidence>
<organism evidence="12 13">
    <name type="scientific">Clarias magur</name>
    <name type="common">Asian catfish</name>
    <name type="synonym">Macropteronotus magur</name>
    <dbReference type="NCBI Taxonomy" id="1594786"/>
    <lineage>
        <taxon>Eukaryota</taxon>
        <taxon>Metazoa</taxon>
        <taxon>Chordata</taxon>
        <taxon>Craniata</taxon>
        <taxon>Vertebrata</taxon>
        <taxon>Euteleostomi</taxon>
        <taxon>Actinopterygii</taxon>
        <taxon>Neopterygii</taxon>
        <taxon>Teleostei</taxon>
        <taxon>Ostariophysi</taxon>
        <taxon>Siluriformes</taxon>
        <taxon>Clariidae</taxon>
        <taxon>Clarias</taxon>
    </lineage>
</organism>
<sequence length="367" mass="41211">GGKQNENDLASAECLDMSSIEKASFLQGEEYSSYGNPLHSTALEEESRSESDHGHKATARRQTDKRRENDAQVVTETPKRPANAAKNLEAQQKSDVQATKKSSKSQGNKKPPEQIVHGRKSQRLQTVSESGKNEGKKKAQSKGTSRGGSATDMSPDTHHTLHQRRPSLSSVDLTDEVETFHPSSERHTASGRSLPRPRFSQVQRGQKQKRKSSSGSSDRGPPRKKQNPGGMRNPTDLDVVLEAFQEFVMQYKETVSSEDVKKAINVLCHSFEEQLTEKITAAKELNSVKREALKVNKSLNQKRSRLLEAKNELIKSKAEVKKLEKEHRELEQRLTALKKGTAFLNNLRALNIRYMQHRSTHEDEPET</sequence>
<dbReference type="GO" id="GO:0000775">
    <property type="term" value="C:chromosome, centromeric region"/>
    <property type="evidence" value="ECO:0007669"/>
    <property type="project" value="UniProtKB-SubCell"/>
</dbReference>
<feature type="coiled-coil region" evidence="10">
    <location>
        <begin position="282"/>
        <end position="340"/>
    </location>
</feature>
<dbReference type="InterPro" id="IPR025214">
    <property type="entry name" value="CENP-U"/>
</dbReference>
<evidence type="ECO:0000256" key="6">
    <source>
        <dbReference type="ARBA" id="ARBA00023054"/>
    </source>
</evidence>
<evidence type="ECO:0000256" key="8">
    <source>
        <dbReference type="ARBA" id="ARBA00023328"/>
    </source>
</evidence>
<feature type="non-terminal residue" evidence="12">
    <location>
        <position position="367"/>
    </location>
</feature>
<dbReference type="PANTHER" id="PTHR32222">
    <property type="entry name" value="CENTROMERE PROTEIN U"/>
    <property type="match status" value="1"/>
</dbReference>
<keyword evidence="5" id="KW-0158">Chromosome</keyword>
<accession>A0A8J4WZF6</accession>
<keyword evidence="6 10" id="KW-0175">Coiled coil</keyword>
<feature type="region of interest" description="Disordered" evidence="11">
    <location>
        <begin position="31"/>
        <end position="235"/>
    </location>
</feature>
<dbReference type="Proteomes" id="UP000727407">
    <property type="component" value="Unassembled WGS sequence"/>
</dbReference>
<evidence type="ECO:0000256" key="3">
    <source>
        <dbReference type="ARBA" id="ARBA00010440"/>
    </source>
</evidence>
<protein>
    <recommendedName>
        <fullName evidence="4">Centromere protein U</fullName>
    </recommendedName>
    <alternativeName>
        <fullName evidence="9">MLF1-interacting protein</fullName>
    </alternativeName>
</protein>
<dbReference type="OrthoDB" id="8959258at2759"/>
<evidence type="ECO:0000256" key="5">
    <source>
        <dbReference type="ARBA" id="ARBA00022454"/>
    </source>
</evidence>
<dbReference type="GO" id="GO:0005634">
    <property type="term" value="C:nucleus"/>
    <property type="evidence" value="ECO:0007669"/>
    <property type="project" value="UniProtKB-SubCell"/>
</dbReference>
<dbReference type="Pfam" id="PF13097">
    <property type="entry name" value="CENP-U"/>
    <property type="match status" value="1"/>
</dbReference>
<gene>
    <name evidence="12" type="ORF">DAT39_011211</name>
</gene>
<evidence type="ECO:0000313" key="13">
    <source>
        <dbReference type="Proteomes" id="UP000727407"/>
    </source>
</evidence>
<evidence type="ECO:0000256" key="1">
    <source>
        <dbReference type="ARBA" id="ARBA00004123"/>
    </source>
</evidence>
<evidence type="ECO:0000256" key="9">
    <source>
        <dbReference type="ARBA" id="ARBA00031456"/>
    </source>
</evidence>
<keyword evidence="7" id="KW-0539">Nucleus</keyword>
<comment type="subcellular location">
    <subcellularLocation>
        <location evidence="2">Chromosome</location>
        <location evidence="2">Centromere</location>
    </subcellularLocation>
    <subcellularLocation>
        <location evidence="1">Nucleus</location>
    </subcellularLocation>
</comment>
<feature type="compositionally biased region" description="Polar residues" evidence="11">
    <location>
        <begin position="89"/>
        <end position="108"/>
    </location>
</feature>